<evidence type="ECO:0008006" key="11">
    <source>
        <dbReference type="Google" id="ProtNLM"/>
    </source>
</evidence>
<evidence type="ECO:0000259" key="7">
    <source>
        <dbReference type="PROSITE" id="PS50089"/>
    </source>
</evidence>
<dbReference type="PROSITE" id="PS51270">
    <property type="entry name" value="ZF_CTCHY"/>
    <property type="match status" value="1"/>
</dbReference>
<name>A0A1D1ZTA0_AUXPR</name>
<dbReference type="Pfam" id="PF14599">
    <property type="entry name" value="zinc_ribbon_6"/>
    <property type="match status" value="1"/>
</dbReference>
<dbReference type="EMBL" id="GDKF01008442">
    <property type="protein sequence ID" value="JAT70180.1"/>
    <property type="molecule type" value="Transcribed_RNA"/>
</dbReference>
<dbReference type="FunFam" id="3.30.40.10:FF:000208">
    <property type="entry name" value="Zinc finger protein-related isoform 1"/>
    <property type="match status" value="1"/>
</dbReference>
<feature type="compositionally biased region" description="Gly residues" evidence="6">
    <location>
        <begin position="476"/>
        <end position="501"/>
    </location>
</feature>
<organism evidence="10">
    <name type="scientific">Auxenochlorella protothecoides</name>
    <name type="common">Green microalga</name>
    <name type="synonym">Chlorella protothecoides</name>
    <dbReference type="NCBI Taxonomy" id="3075"/>
    <lineage>
        <taxon>Eukaryota</taxon>
        <taxon>Viridiplantae</taxon>
        <taxon>Chlorophyta</taxon>
        <taxon>core chlorophytes</taxon>
        <taxon>Trebouxiophyceae</taxon>
        <taxon>Chlorellales</taxon>
        <taxon>Chlorellaceae</taxon>
        <taxon>Auxenochlorella</taxon>
    </lineage>
</organism>
<sequence>AARGSEGGEAVAGEGDVSGHVAGPLGDVITSLRRCADPTRYSLLTCHPRPRPAADMRGVSEAILPGPPPGGAERGTARLAPACPLPQPAPKRIRVGGPDHGAAAQRPAGAERLATAAAFEAAPRGGGAAAQGWAGPSPIDHIFQFHNALRKELAELEATIATCQQRLETAAELADTTEVMQRLAARFQFLRGIYRAHSLSEDEVVFPALEGKKVLRNVSHAYTLDHEQEEMQFQTCSECLDRVMATGTLDSRRQRLAELACYYSGVRGSLETHIRAEELELWPLFAEHFPVAEQEHLVGLIIGRTGADVLTSLLSWVRGAMTREEEDAMMLSIRSAASSTAFDAWLGAAMGQAMPDTPSGGAGGGAGGEGATPRCGGGAGQAAEMRDTLAEVAGYLSSQGLLGAGAAAEAGAASAESSLYTPGWGDIFRMNQKQLEAAVRRVSSDAGLEPGRKAYLIQHIMASRYVVAQQRLLAGGAGDEGGGRVGGLAGERGGGQGGEAPGEGASASPAAASPPVAGGESSPPPRPPAAGPAAGPLLHSARRYHDPKKGVLGCRHYRRAAQLVAPCCDRAYVCRFCHDEATDHVLDRYAVCEMVCMECSLRQPVAGSCSGCGTCMSRYYCKVCHLFDDDPGKAIYHCPFCNFCRQGKGPGIDSFHCMSCNACMSLELFNKHVCKEQSLKRDCPVCSDMLFESKHPVKELPCGHFMHSHCFAAYTRYAYTCPLCFKSLGNLEMYWRMIDRLLEAEQLPAEYAGRRQSILCNDCGARSEVAFHFVYHRCASCKGYNTRIV</sequence>
<accession>A0A1D1ZTA0</accession>
<dbReference type="InterPro" id="IPR037275">
    <property type="entry name" value="Znf_CTCHY_sf"/>
</dbReference>
<evidence type="ECO:0000259" key="9">
    <source>
        <dbReference type="PROSITE" id="PS51270"/>
    </source>
</evidence>
<dbReference type="PROSITE" id="PS51266">
    <property type="entry name" value="ZF_CHY"/>
    <property type="match status" value="1"/>
</dbReference>
<dbReference type="InterPro" id="IPR017921">
    <property type="entry name" value="Znf_CTCHY"/>
</dbReference>
<feature type="region of interest" description="Disordered" evidence="6">
    <location>
        <begin position="476"/>
        <end position="537"/>
    </location>
</feature>
<dbReference type="PROSITE" id="PS50089">
    <property type="entry name" value="ZF_RING_2"/>
    <property type="match status" value="1"/>
</dbReference>
<dbReference type="SUPFAM" id="SSF57850">
    <property type="entry name" value="RING/U-box"/>
    <property type="match status" value="1"/>
</dbReference>
<dbReference type="CDD" id="cd12108">
    <property type="entry name" value="Hr-like"/>
    <property type="match status" value="1"/>
</dbReference>
<dbReference type="InterPro" id="IPR013083">
    <property type="entry name" value="Znf_RING/FYVE/PHD"/>
</dbReference>
<dbReference type="CDD" id="cd16464">
    <property type="entry name" value="RING-H2_Pirh2-like"/>
    <property type="match status" value="1"/>
</dbReference>
<dbReference type="Gene3D" id="2.20.28.10">
    <property type="match status" value="1"/>
</dbReference>
<feature type="region of interest" description="Disordered" evidence="6">
    <location>
        <begin position="1"/>
        <end position="22"/>
    </location>
</feature>
<evidence type="ECO:0000256" key="6">
    <source>
        <dbReference type="SAM" id="MobiDB-lite"/>
    </source>
</evidence>
<evidence type="ECO:0000256" key="5">
    <source>
        <dbReference type="SAM" id="Coils"/>
    </source>
</evidence>
<dbReference type="GO" id="GO:0008270">
    <property type="term" value="F:zinc ion binding"/>
    <property type="evidence" value="ECO:0007669"/>
    <property type="project" value="UniProtKB-KW"/>
</dbReference>
<protein>
    <recommendedName>
        <fullName evidence="11">RING finger and CHY zinc finger domain-containing protein 1</fullName>
    </recommendedName>
</protein>
<reference evidence="10" key="1">
    <citation type="submission" date="2015-08" db="EMBL/GenBank/DDBJ databases">
        <authorList>
            <person name="Babu N.S."/>
            <person name="Beckwith C.J."/>
            <person name="Beseler K.G."/>
            <person name="Brison A."/>
            <person name="Carone J.V."/>
            <person name="Caskin T.P."/>
            <person name="Diamond M."/>
            <person name="Durham M.E."/>
            <person name="Foxe J.M."/>
            <person name="Go M."/>
            <person name="Henderson B.A."/>
            <person name="Jones I.B."/>
            <person name="McGettigan J.A."/>
            <person name="Micheletti S.J."/>
            <person name="Nasrallah M.E."/>
            <person name="Ortiz D."/>
            <person name="Piller C.R."/>
            <person name="Privatt S.R."/>
            <person name="Schneider S.L."/>
            <person name="Sharp S."/>
            <person name="Smith T.C."/>
            <person name="Stanton J.D."/>
            <person name="Ullery H.E."/>
            <person name="Wilson R.J."/>
            <person name="Serrano M.G."/>
            <person name="Buck G."/>
            <person name="Lee V."/>
            <person name="Wang Y."/>
            <person name="Carvalho R."/>
            <person name="Voegtly L."/>
            <person name="Shi R."/>
            <person name="Duckworth R."/>
            <person name="Johnson A."/>
            <person name="Loviza R."/>
            <person name="Walstead R."/>
            <person name="Shah Z."/>
            <person name="Kiflezghi M."/>
            <person name="Wade K."/>
            <person name="Ball S.L."/>
            <person name="Bradley K.W."/>
            <person name="Asai D.J."/>
            <person name="Bowman C.A."/>
            <person name="Russell D.A."/>
            <person name="Pope W.H."/>
            <person name="Jacobs-Sera D."/>
            <person name="Hendrix R.W."/>
            <person name="Hatfull G.F."/>
        </authorList>
    </citation>
    <scope>NUCLEOTIDE SEQUENCE</scope>
</reference>
<dbReference type="GO" id="GO:0005634">
    <property type="term" value="C:nucleus"/>
    <property type="evidence" value="ECO:0007669"/>
    <property type="project" value="TreeGrafter"/>
</dbReference>
<evidence type="ECO:0000256" key="1">
    <source>
        <dbReference type="ARBA" id="ARBA00022723"/>
    </source>
</evidence>
<dbReference type="PANTHER" id="PTHR21319:SF0">
    <property type="entry name" value="AND RING FINGER DOMAIN PROTEIN, PUTATIVE (AFU_ORTHOLOGUE AFUA_1G08900)-RELATED"/>
    <property type="match status" value="1"/>
</dbReference>
<keyword evidence="1" id="KW-0479">Metal-binding</keyword>
<proteinExistence type="predicted"/>
<dbReference type="InterPro" id="IPR012312">
    <property type="entry name" value="Hemerythrin-like"/>
</dbReference>
<dbReference type="SMART" id="SM00184">
    <property type="entry name" value="RING"/>
    <property type="match status" value="1"/>
</dbReference>
<dbReference type="Pfam" id="PF01814">
    <property type="entry name" value="Hemerythrin"/>
    <property type="match status" value="1"/>
</dbReference>
<keyword evidence="3" id="KW-0862">Zinc</keyword>
<evidence type="ECO:0000256" key="3">
    <source>
        <dbReference type="ARBA" id="ARBA00022833"/>
    </source>
</evidence>
<dbReference type="InterPro" id="IPR001841">
    <property type="entry name" value="Znf_RING"/>
</dbReference>
<evidence type="ECO:0000313" key="10">
    <source>
        <dbReference type="EMBL" id="JAT70180.1"/>
    </source>
</evidence>
<keyword evidence="2 4" id="KW-0863">Zinc-finger</keyword>
<dbReference type="Gene3D" id="3.30.40.10">
    <property type="entry name" value="Zinc/RING finger domain, C3HC4 (zinc finger)"/>
    <property type="match status" value="1"/>
</dbReference>
<feature type="compositionally biased region" description="Low complexity" evidence="6">
    <location>
        <begin position="502"/>
        <end position="521"/>
    </location>
</feature>
<feature type="domain" description="RING-type" evidence="7">
    <location>
        <begin position="683"/>
        <end position="724"/>
    </location>
</feature>
<dbReference type="InterPro" id="IPR037274">
    <property type="entry name" value="Znf_CHY_sf"/>
</dbReference>
<dbReference type="InterPro" id="IPR008913">
    <property type="entry name" value="Znf_CHY"/>
</dbReference>
<dbReference type="SUPFAM" id="SSF161245">
    <property type="entry name" value="Zinc hairpin stack"/>
    <property type="match status" value="1"/>
</dbReference>
<feature type="non-terminal residue" evidence="10">
    <location>
        <position position="1"/>
    </location>
</feature>
<dbReference type="Gene3D" id="1.20.120.520">
    <property type="entry name" value="nmb1532 protein domain like"/>
    <property type="match status" value="1"/>
</dbReference>
<evidence type="ECO:0000256" key="2">
    <source>
        <dbReference type="ARBA" id="ARBA00022771"/>
    </source>
</evidence>
<dbReference type="Pfam" id="PF05495">
    <property type="entry name" value="zf-CHY"/>
    <property type="match status" value="1"/>
</dbReference>
<dbReference type="SUPFAM" id="SSF161219">
    <property type="entry name" value="CHY zinc finger-like"/>
    <property type="match status" value="1"/>
</dbReference>
<dbReference type="InterPro" id="IPR039512">
    <property type="entry name" value="RCHY1_zinc-ribbon"/>
</dbReference>
<feature type="coiled-coil region" evidence="5">
    <location>
        <begin position="146"/>
        <end position="173"/>
    </location>
</feature>
<dbReference type="GO" id="GO:0006879">
    <property type="term" value="P:intracellular iron ion homeostasis"/>
    <property type="evidence" value="ECO:0007669"/>
    <property type="project" value="UniProtKB-ARBA"/>
</dbReference>
<dbReference type="GO" id="GO:0061630">
    <property type="term" value="F:ubiquitin protein ligase activity"/>
    <property type="evidence" value="ECO:0007669"/>
    <property type="project" value="TreeGrafter"/>
</dbReference>
<dbReference type="GO" id="GO:0016567">
    <property type="term" value="P:protein ubiquitination"/>
    <property type="evidence" value="ECO:0007669"/>
    <property type="project" value="TreeGrafter"/>
</dbReference>
<dbReference type="PANTHER" id="PTHR21319">
    <property type="entry name" value="RING FINGER AND CHY ZINC FINGER DOMAIN-CONTAINING PROTEIN 1"/>
    <property type="match status" value="1"/>
</dbReference>
<gene>
    <name evidence="10" type="ORF">g.15792</name>
</gene>
<evidence type="ECO:0000256" key="4">
    <source>
        <dbReference type="PROSITE-ProRule" id="PRU00601"/>
    </source>
</evidence>
<dbReference type="Pfam" id="PF13639">
    <property type="entry name" value="zf-RING_2"/>
    <property type="match status" value="1"/>
</dbReference>
<feature type="domain" description="CTCHY-type" evidence="9">
    <location>
        <begin position="616"/>
        <end position="682"/>
    </location>
</feature>
<feature type="domain" description="CHY-type" evidence="8">
    <location>
        <begin position="547"/>
        <end position="614"/>
    </location>
</feature>
<keyword evidence="5" id="KW-0175">Coiled coil</keyword>
<feature type="region of interest" description="Disordered" evidence="6">
    <location>
        <begin position="355"/>
        <end position="382"/>
    </location>
</feature>
<evidence type="ECO:0000259" key="8">
    <source>
        <dbReference type="PROSITE" id="PS51266"/>
    </source>
</evidence>
<feature type="compositionally biased region" description="Gly residues" evidence="6">
    <location>
        <begin position="360"/>
        <end position="380"/>
    </location>
</feature>
<dbReference type="GO" id="GO:0006511">
    <property type="term" value="P:ubiquitin-dependent protein catabolic process"/>
    <property type="evidence" value="ECO:0007669"/>
    <property type="project" value="TreeGrafter"/>
</dbReference>
<feature type="compositionally biased region" description="Low complexity" evidence="6">
    <location>
        <begin position="8"/>
        <end position="19"/>
    </location>
</feature>
<dbReference type="AlphaFoldDB" id="A0A1D1ZTA0"/>